<dbReference type="Proteomes" id="UP000030693">
    <property type="component" value="Unassembled WGS sequence"/>
</dbReference>
<dbReference type="InterPro" id="IPR004457">
    <property type="entry name" value="Znf_ZPR1"/>
</dbReference>
<dbReference type="InterPro" id="IPR042452">
    <property type="entry name" value="ZPR1_Znf1/2"/>
</dbReference>
<dbReference type="InterPro" id="IPR042451">
    <property type="entry name" value="ZPR1_A/B_dom"/>
</dbReference>
<dbReference type="OrthoDB" id="308464at2759"/>
<dbReference type="GO" id="GO:0008270">
    <property type="term" value="F:zinc ion binding"/>
    <property type="evidence" value="ECO:0007669"/>
    <property type="project" value="UniProtKB-KW"/>
</dbReference>
<gene>
    <name evidence="7" type="ORF">H696_01579</name>
</gene>
<evidence type="ECO:0000313" key="8">
    <source>
        <dbReference type="Proteomes" id="UP000030693"/>
    </source>
</evidence>
<evidence type="ECO:0000259" key="6">
    <source>
        <dbReference type="SMART" id="SM00709"/>
    </source>
</evidence>
<evidence type="ECO:0000256" key="1">
    <source>
        <dbReference type="ARBA" id="ARBA00008354"/>
    </source>
</evidence>
<sequence>MTGTSRPASPIPDEQQGNASDASQEEQDDNQPIYLYQNPGEVEEASVIESLCMSCHEKGETRLLMIRIPHFREVVLMSFTCPHCHFRNSQLMSTREMGERGVRISCKIDEPRDLTRQVVYSEFATISIPELDLEIPPNSENGALDTAEGVLMQVLDKLELYQPDRLEADPEAHAQIAAFIARGRKILALEEYTNAEGEAVTGYTITIDDPSGNSYIENFFFPATDPKIAQRTYIRTSEQNKTLGINDAPDVYLNEAPEELMTFSSNCNSCGALARTVMQMVNVPHFKEVIIMATNCDACGFKSNEVKSGGAISETGRRITLEVTDAEDLSRDVLKSASASIRIPEIGLDAGAGTLGGRFTTLEGILLQIHDELKSNPFLAGDSFQSASGRSGGAAGGDSLAPLPDEVEKFLASIRSMIAGEIIPFTFILDDPLGASHLQNIYAPDADPHMHFETYERTWEQNEEWGLNDMNTEEGTVDATEGQEEKPEEESTESSANEAAAPANDE</sequence>
<dbReference type="Pfam" id="PF22794">
    <property type="entry name" value="jr-ZPR1"/>
    <property type="match status" value="2"/>
</dbReference>
<dbReference type="eggNOG" id="KOG2703">
    <property type="taxonomic scope" value="Eukaryota"/>
</dbReference>
<dbReference type="InterPro" id="IPR040141">
    <property type="entry name" value="ZPR1"/>
</dbReference>
<reference evidence="7" key="1">
    <citation type="submission" date="2013-04" db="EMBL/GenBank/DDBJ databases">
        <title>The Genome Sequence of Fonticula alba ATCC 38817.</title>
        <authorList>
            <consortium name="The Broad Institute Genomics Platform"/>
            <person name="Russ C."/>
            <person name="Cuomo C."/>
            <person name="Burger G."/>
            <person name="Gray M.W."/>
            <person name="Holland P.W.H."/>
            <person name="King N."/>
            <person name="Lang F.B.F."/>
            <person name="Roger A.J."/>
            <person name="Ruiz-Trillo I."/>
            <person name="Brown M."/>
            <person name="Walker B."/>
            <person name="Young S."/>
            <person name="Zeng Q."/>
            <person name="Gargeya S."/>
            <person name="Fitzgerald M."/>
            <person name="Haas B."/>
            <person name="Abouelleil A."/>
            <person name="Allen A.W."/>
            <person name="Alvarado L."/>
            <person name="Arachchi H.M."/>
            <person name="Berlin A.M."/>
            <person name="Chapman S.B."/>
            <person name="Gainer-Dewar J."/>
            <person name="Goldberg J."/>
            <person name="Griggs A."/>
            <person name="Gujja S."/>
            <person name="Hansen M."/>
            <person name="Howarth C."/>
            <person name="Imamovic A."/>
            <person name="Ireland A."/>
            <person name="Larimer J."/>
            <person name="McCowan C."/>
            <person name="Murphy C."/>
            <person name="Pearson M."/>
            <person name="Poon T.W."/>
            <person name="Priest M."/>
            <person name="Roberts A."/>
            <person name="Saif S."/>
            <person name="Shea T."/>
            <person name="Sisk P."/>
            <person name="Sykes S."/>
            <person name="Wortman J."/>
            <person name="Nusbaum C."/>
            <person name="Birren B."/>
        </authorList>
    </citation>
    <scope>NUCLEOTIDE SEQUENCE [LARGE SCALE GENOMIC DNA]</scope>
    <source>
        <strain evidence="7">ATCC 38817</strain>
    </source>
</reference>
<evidence type="ECO:0000256" key="4">
    <source>
        <dbReference type="ARBA" id="ARBA00022833"/>
    </source>
</evidence>
<keyword evidence="3" id="KW-0863">Zinc-finger</keyword>
<comment type="similarity">
    <text evidence="1">Belongs to the ZPR1 family.</text>
</comment>
<feature type="domain" description="Zinc finger ZPR1-type" evidence="6">
    <location>
        <begin position="50"/>
        <end position="218"/>
    </location>
</feature>
<feature type="region of interest" description="Disordered" evidence="5">
    <location>
        <begin position="1"/>
        <end position="29"/>
    </location>
</feature>
<dbReference type="FunFam" id="2.20.25.420:FF:000002">
    <property type="entry name" value="Zinc finger protein ZPR1"/>
    <property type="match status" value="1"/>
</dbReference>
<dbReference type="OMA" id="FREVVIM"/>
<proteinExistence type="inferred from homology"/>
<keyword evidence="8" id="KW-1185">Reference proteome</keyword>
<feature type="compositionally biased region" description="Low complexity" evidence="5">
    <location>
        <begin position="493"/>
        <end position="506"/>
    </location>
</feature>
<feature type="domain" description="Zinc finger ZPR1-type" evidence="6">
    <location>
        <begin position="265"/>
        <end position="440"/>
    </location>
</feature>
<feature type="region of interest" description="Disordered" evidence="5">
    <location>
        <begin position="466"/>
        <end position="506"/>
    </location>
</feature>
<organism evidence="7">
    <name type="scientific">Fonticula alba</name>
    <name type="common">Slime mold</name>
    <dbReference type="NCBI Taxonomy" id="691883"/>
    <lineage>
        <taxon>Eukaryota</taxon>
        <taxon>Rotosphaerida</taxon>
        <taxon>Fonticulaceae</taxon>
        <taxon>Fonticula</taxon>
    </lineage>
</organism>
<dbReference type="EMBL" id="KB932202">
    <property type="protein sequence ID" value="KCV72177.1"/>
    <property type="molecule type" value="Genomic_DNA"/>
</dbReference>
<dbReference type="RefSeq" id="XP_009493755.1">
    <property type="nucleotide sequence ID" value="XM_009495480.1"/>
</dbReference>
<evidence type="ECO:0000256" key="5">
    <source>
        <dbReference type="SAM" id="MobiDB-lite"/>
    </source>
</evidence>
<dbReference type="GeneID" id="20526304"/>
<dbReference type="FunFam" id="2.20.25.420:FF:000001">
    <property type="entry name" value="Zinc finger protein ZPR1"/>
    <property type="match status" value="1"/>
</dbReference>
<dbReference type="Gene3D" id="2.60.120.1040">
    <property type="entry name" value="ZPR1, A/B domain"/>
    <property type="match status" value="2"/>
</dbReference>
<dbReference type="SMART" id="SM00709">
    <property type="entry name" value="Zpr1"/>
    <property type="match status" value="2"/>
</dbReference>
<dbReference type="STRING" id="691883.A0A058ZFC1"/>
<dbReference type="AlphaFoldDB" id="A0A058ZFC1"/>
<dbReference type="FunFam" id="2.60.120.1040:FF:000006">
    <property type="entry name" value="Zinc finger protein zpr1"/>
    <property type="match status" value="1"/>
</dbReference>
<keyword evidence="2" id="KW-0479">Metal-binding</keyword>
<dbReference type="Gene3D" id="2.20.25.420">
    <property type="entry name" value="ZPR1, zinc finger domain"/>
    <property type="match status" value="2"/>
</dbReference>
<name>A0A058ZFC1_FONAL</name>
<dbReference type="GO" id="GO:0005634">
    <property type="term" value="C:nucleus"/>
    <property type="evidence" value="ECO:0007669"/>
    <property type="project" value="TreeGrafter"/>
</dbReference>
<evidence type="ECO:0000313" key="7">
    <source>
        <dbReference type="EMBL" id="KCV72177.1"/>
    </source>
</evidence>
<dbReference type="InterPro" id="IPR056180">
    <property type="entry name" value="ZPR1_jr_dom"/>
</dbReference>
<evidence type="ECO:0000256" key="3">
    <source>
        <dbReference type="ARBA" id="ARBA00022771"/>
    </source>
</evidence>
<dbReference type="Pfam" id="PF03367">
    <property type="entry name" value="Zn_ribbon_ZPR1"/>
    <property type="match status" value="2"/>
</dbReference>
<dbReference type="PANTHER" id="PTHR10876:SF0">
    <property type="entry name" value="ZINC FINGER PROTEIN ZPR1"/>
    <property type="match status" value="1"/>
</dbReference>
<accession>A0A058ZFC1</accession>
<keyword evidence="4" id="KW-0862">Zinc</keyword>
<dbReference type="PANTHER" id="PTHR10876">
    <property type="entry name" value="ZINC FINGER PROTEIN ZPR1"/>
    <property type="match status" value="1"/>
</dbReference>
<dbReference type="NCBIfam" id="TIGR00310">
    <property type="entry name" value="ZPR1_znf"/>
    <property type="match status" value="2"/>
</dbReference>
<protein>
    <recommendedName>
        <fullName evidence="6">Zinc finger ZPR1-type domain-containing protein</fullName>
    </recommendedName>
</protein>
<evidence type="ECO:0000256" key="2">
    <source>
        <dbReference type="ARBA" id="ARBA00022723"/>
    </source>
</evidence>